<dbReference type="Gene3D" id="1.10.287.130">
    <property type="match status" value="1"/>
</dbReference>
<evidence type="ECO:0000313" key="14">
    <source>
        <dbReference type="Proteomes" id="UP000244081"/>
    </source>
</evidence>
<dbReference type="EC" id="2.7.13.3" evidence="3"/>
<dbReference type="SUPFAM" id="SSF55874">
    <property type="entry name" value="ATPase domain of HSP90 chaperone/DNA topoisomerase II/histidine kinase"/>
    <property type="match status" value="1"/>
</dbReference>
<dbReference type="InterPro" id="IPR005467">
    <property type="entry name" value="His_kinase_dom"/>
</dbReference>
<keyword evidence="10" id="KW-1133">Transmembrane helix</keyword>
<keyword evidence="14" id="KW-1185">Reference proteome</keyword>
<evidence type="ECO:0000256" key="9">
    <source>
        <dbReference type="SAM" id="MobiDB-lite"/>
    </source>
</evidence>
<evidence type="ECO:0000259" key="11">
    <source>
        <dbReference type="PROSITE" id="PS50109"/>
    </source>
</evidence>
<reference evidence="13 14" key="1">
    <citation type="submission" date="2018-04" db="EMBL/GenBank/DDBJ databases">
        <title>Genomic Encyclopedia of Archaeal and Bacterial Type Strains, Phase II (KMG-II): from individual species to whole genera.</title>
        <authorList>
            <person name="Goeker M."/>
        </authorList>
    </citation>
    <scope>NUCLEOTIDE SEQUENCE [LARGE SCALE GENOMIC DNA]</scope>
    <source>
        <strain evidence="13 14">DSM 23382</strain>
    </source>
</reference>
<dbReference type="InterPro" id="IPR004358">
    <property type="entry name" value="Sig_transdc_His_kin-like_C"/>
</dbReference>
<dbReference type="PROSITE" id="PS50109">
    <property type="entry name" value="HIS_KIN"/>
    <property type="match status" value="1"/>
</dbReference>
<dbReference type="SMART" id="SM00388">
    <property type="entry name" value="HisKA"/>
    <property type="match status" value="1"/>
</dbReference>
<evidence type="ECO:0000256" key="2">
    <source>
        <dbReference type="ARBA" id="ARBA00004370"/>
    </source>
</evidence>
<keyword evidence="6" id="KW-0547">Nucleotide-binding</keyword>
<dbReference type="EMBL" id="QAYG01000001">
    <property type="protein sequence ID" value="PTW62488.1"/>
    <property type="molecule type" value="Genomic_DNA"/>
</dbReference>
<dbReference type="InterPro" id="IPR003594">
    <property type="entry name" value="HATPase_dom"/>
</dbReference>
<organism evidence="13 14">
    <name type="scientific">Breoghania corrubedonensis</name>
    <dbReference type="NCBI Taxonomy" id="665038"/>
    <lineage>
        <taxon>Bacteria</taxon>
        <taxon>Pseudomonadati</taxon>
        <taxon>Pseudomonadota</taxon>
        <taxon>Alphaproteobacteria</taxon>
        <taxon>Hyphomicrobiales</taxon>
        <taxon>Stappiaceae</taxon>
        <taxon>Breoghania</taxon>
    </lineage>
</organism>
<evidence type="ECO:0000256" key="8">
    <source>
        <dbReference type="ARBA" id="ARBA00022840"/>
    </source>
</evidence>
<comment type="caution">
    <text evidence="13">The sequence shown here is derived from an EMBL/GenBank/DDBJ whole genome shotgun (WGS) entry which is preliminary data.</text>
</comment>
<comment type="catalytic activity">
    <reaction evidence="1">
        <text>ATP + protein L-histidine = ADP + protein N-phospho-L-histidine.</text>
        <dbReference type="EC" id="2.7.13.3"/>
    </reaction>
</comment>
<dbReference type="AlphaFoldDB" id="A0A2T5VFG4"/>
<feature type="region of interest" description="Disordered" evidence="9">
    <location>
        <begin position="494"/>
        <end position="525"/>
    </location>
</feature>
<keyword evidence="8" id="KW-0067">ATP-binding</keyword>
<dbReference type="InterPro" id="IPR003661">
    <property type="entry name" value="HisK_dim/P_dom"/>
</dbReference>
<name>A0A2T5VFG4_9HYPH</name>
<dbReference type="PROSITE" id="PS50885">
    <property type="entry name" value="HAMP"/>
    <property type="match status" value="1"/>
</dbReference>
<sequence>MLSLHKTRLKFAMPDAAETPRSADDAVARGRSRRVGLSAKLLMLTVSFVMVSEILIFVPSIANFRNNWLGDKLRTAGVAAAVLAESDVISPSLQTRLLHATGSDAIALNDGPTRRLIAMGAMPPMVDDVVNMSAMDASTAILEAFDTLMNGAHRTIRIVGEAEMGMSGSIEIVMSEAPLRTAMLGFSVRILGLSLVISIITASLVYISLRWLFVRPLQRLSANMADFGEMPEDASRVISPSGRTDEIGEAEERLATMQATLGQTLHQQRRLADLGLAVSKINHDLRNLLASAQLFLERLETSSDPLAARLAPKIVSTLDRAVGYTRAVLAYGRAQEAPPARRLVHLARIVDDVGQVLGLVEHETIAWENQVSGEMEIYADPEQIFRVLMNICRNSVQALQGEGDPAVVKRLWVAAEREETVVTIRVADTGPGVPPAARANLFRAFQSSVRPGGTGLGLAIAAELVRAHGGEIALEDVGPGACFRIILPERSSELTRSRSVPNGGRKTEPEALNSSDESAVVLRQG</sequence>
<feature type="transmembrane region" description="Helical" evidence="10">
    <location>
        <begin position="186"/>
        <end position="209"/>
    </location>
</feature>
<dbReference type="InterPro" id="IPR003660">
    <property type="entry name" value="HAMP_dom"/>
</dbReference>
<dbReference type="PANTHER" id="PTHR44936">
    <property type="entry name" value="SENSOR PROTEIN CREC"/>
    <property type="match status" value="1"/>
</dbReference>
<evidence type="ECO:0000256" key="3">
    <source>
        <dbReference type="ARBA" id="ARBA00012438"/>
    </source>
</evidence>
<proteinExistence type="predicted"/>
<feature type="domain" description="Histidine kinase" evidence="11">
    <location>
        <begin position="280"/>
        <end position="491"/>
    </location>
</feature>
<keyword evidence="5" id="KW-0808">Transferase</keyword>
<dbReference type="CDD" id="cd00075">
    <property type="entry name" value="HATPase"/>
    <property type="match status" value="1"/>
</dbReference>
<dbReference type="SMART" id="SM00387">
    <property type="entry name" value="HATPase_c"/>
    <property type="match status" value="1"/>
</dbReference>
<keyword evidence="10" id="KW-0812">Transmembrane</keyword>
<evidence type="ECO:0000256" key="10">
    <source>
        <dbReference type="SAM" id="Phobius"/>
    </source>
</evidence>
<evidence type="ECO:0000313" key="13">
    <source>
        <dbReference type="EMBL" id="PTW62488.1"/>
    </source>
</evidence>
<comment type="subcellular location">
    <subcellularLocation>
        <location evidence="2">Membrane</location>
    </subcellularLocation>
</comment>
<keyword evidence="7 13" id="KW-0418">Kinase</keyword>
<dbReference type="InterPro" id="IPR050980">
    <property type="entry name" value="2C_sensor_his_kinase"/>
</dbReference>
<evidence type="ECO:0000259" key="12">
    <source>
        <dbReference type="PROSITE" id="PS50885"/>
    </source>
</evidence>
<dbReference type="Pfam" id="PF02518">
    <property type="entry name" value="HATPase_c"/>
    <property type="match status" value="1"/>
</dbReference>
<dbReference type="Gene3D" id="3.30.565.10">
    <property type="entry name" value="Histidine kinase-like ATPase, C-terminal domain"/>
    <property type="match status" value="1"/>
</dbReference>
<feature type="transmembrane region" description="Helical" evidence="10">
    <location>
        <begin position="41"/>
        <end position="62"/>
    </location>
</feature>
<keyword evidence="4" id="KW-0597">Phosphoprotein</keyword>
<feature type="domain" description="HAMP" evidence="12">
    <location>
        <begin position="211"/>
        <end position="266"/>
    </location>
</feature>
<dbReference type="InterPro" id="IPR036890">
    <property type="entry name" value="HATPase_C_sf"/>
</dbReference>
<dbReference type="PRINTS" id="PR00344">
    <property type="entry name" value="BCTRLSENSOR"/>
</dbReference>
<evidence type="ECO:0000256" key="7">
    <source>
        <dbReference type="ARBA" id="ARBA00022777"/>
    </source>
</evidence>
<evidence type="ECO:0000256" key="4">
    <source>
        <dbReference type="ARBA" id="ARBA00022553"/>
    </source>
</evidence>
<dbReference type="GO" id="GO:0005886">
    <property type="term" value="C:plasma membrane"/>
    <property type="evidence" value="ECO:0007669"/>
    <property type="project" value="UniProtKB-SubCell"/>
</dbReference>
<evidence type="ECO:0000256" key="5">
    <source>
        <dbReference type="ARBA" id="ARBA00022679"/>
    </source>
</evidence>
<accession>A0A2T5VFG4</accession>
<dbReference type="Proteomes" id="UP000244081">
    <property type="component" value="Unassembled WGS sequence"/>
</dbReference>
<gene>
    <name evidence="13" type="ORF">C8N35_101532</name>
</gene>
<evidence type="ECO:0000256" key="1">
    <source>
        <dbReference type="ARBA" id="ARBA00000085"/>
    </source>
</evidence>
<protein>
    <recommendedName>
        <fullName evidence="3">histidine kinase</fullName>
        <ecNumber evidence="3">2.7.13.3</ecNumber>
    </recommendedName>
</protein>
<dbReference type="PANTHER" id="PTHR44936:SF10">
    <property type="entry name" value="SENSOR PROTEIN RSTB"/>
    <property type="match status" value="1"/>
</dbReference>
<keyword evidence="10" id="KW-0472">Membrane</keyword>
<dbReference type="GO" id="GO:0000155">
    <property type="term" value="F:phosphorelay sensor kinase activity"/>
    <property type="evidence" value="ECO:0007669"/>
    <property type="project" value="InterPro"/>
</dbReference>
<evidence type="ECO:0000256" key="6">
    <source>
        <dbReference type="ARBA" id="ARBA00022741"/>
    </source>
</evidence>
<dbReference type="GO" id="GO:0005524">
    <property type="term" value="F:ATP binding"/>
    <property type="evidence" value="ECO:0007669"/>
    <property type="project" value="UniProtKB-KW"/>
</dbReference>